<reference evidence="1 4" key="1">
    <citation type="journal article" date="2020" name="Science">
        <title>Unexpected conservation and global transmission of agrobacterial virulence plasmids.</title>
        <authorList>
            <person name="Weisberg A.J."/>
            <person name="Davis E.W. 2nd"/>
            <person name="Tabima J."/>
            <person name="Belcher M.S."/>
            <person name="Miller M."/>
            <person name="Kuo C.H."/>
            <person name="Loper J.E."/>
            <person name="Grunwald N.J."/>
            <person name="Putnam M.L."/>
            <person name="Chang J.H."/>
        </authorList>
    </citation>
    <scope>NUCLEOTIDE SEQUENCE [LARGE SCALE GENOMIC DNA]</scope>
    <source>
        <strain evidence="1 4">A19/93</strain>
    </source>
</reference>
<dbReference type="Proteomes" id="UP000822331">
    <property type="component" value="Unassembled WGS sequence"/>
</dbReference>
<dbReference type="Pfam" id="PF05973">
    <property type="entry name" value="Gp49"/>
    <property type="match status" value="1"/>
</dbReference>
<dbReference type="Proteomes" id="UP000663912">
    <property type="component" value="Chromosome 1"/>
</dbReference>
<keyword evidence="4" id="KW-1185">Reference proteome</keyword>
<organism evidence="2 3">
    <name type="scientific">Agrobacterium rubi</name>
    <dbReference type="NCBI Taxonomy" id="28099"/>
    <lineage>
        <taxon>Bacteria</taxon>
        <taxon>Pseudomonadati</taxon>
        <taxon>Pseudomonadota</taxon>
        <taxon>Alphaproteobacteria</taxon>
        <taxon>Hyphomicrobiales</taxon>
        <taxon>Rhizobiaceae</taxon>
        <taxon>Rhizobium/Agrobacterium group</taxon>
        <taxon>Agrobacterium</taxon>
    </lineage>
</organism>
<dbReference type="AlphaFoldDB" id="A0AAE7R579"/>
<dbReference type="InterPro" id="IPR009241">
    <property type="entry name" value="HigB-like"/>
</dbReference>
<evidence type="ECO:0000313" key="1">
    <source>
        <dbReference type="EMBL" id="NTF38843.1"/>
    </source>
</evidence>
<evidence type="ECO:0000313" key="4">
    <source>
        <dbReference type="Proteomes" id="UP000822331"/>
    </source>
</evidence>
<proteinExistence type="predicted"/>
<dbReference type="EMBL" id="CP049206">
    <property type="protein sequence ID" value="QTF99836.1"/>
    <property type="molecule type" value="Genomic_DNA"/>
</dbReference>
<dbReference type="RefSeq" id="WP_065701455.1">
    <property type="nucleotide sequence ID" value="NZ_CP049206.1"/>
</dbReference>
<evidence type="ECO:0000313" key="3">
    <source>
        <dbReference type="Proteomes" id="UP000663912"/>
    </source>
</evidence>
<evidence type="ECO:0000313" key="2">
    <source>
        <dbReference type="EMBL" id="QTF99836.1"/>
    </source>
</evidence>
<reference evidence="2" key="2">
    <citation type="submission" date="2020-02" db="EMBL/GenBank/DDBJ databases">
        <title>Unexpected conservation and global transmission of agrobacterial virulence plasmids.</title>
        <authorList>
            <person name="Weisberg A.J."/>
            <person name="Davis E.W. II"/>
            <person name="Tabima J.R."/>
            <person name="Belcher M.S."/>
            <person name="Miller M."/>
            <person name="Kuo C.-H."/>
            <person name="Loper J.E."/>
            <person name="Grunwald N.J."/>
            <person name="Putnam M.L."/>
            <person name="Chang J.H."/>
        </authorList>
    </citation>
    <scope>NUCLEOTIDE SEQUENCE</scope>
    <source>
        <strain evidence="2">W2/73</strain>
    </source>
</reference>
<dbReference type="KEGG" id="arui:G6M88_05225"/>
<evidence type="ECO:0008006" key="5">
    <source>
        <dbReference type="Google" id="ProtNLM"/>
    </source>
</evidence>
<protein>
    <recommendedName>
        <fullName evidence="5">Addiction module toxin RelE</fullName>
    </recommendedName>
</protein>
<name>A0AAE7R579_9HYPH</name>
<dbReference type="EMBL" id="JAAMCP010000011">
    <property type="protein sequence ID" value="NTF38843.1"/>
    <property type="molecule type" value="Genomic_DNA"/>
</dbReference>
<gene>
    <name evidence="1" type="ORF">G6L72_19280</name>
    <name evidence="2" type="ORF">G6M88_05225</name>
</gene>
<sequence>MTWHVEFDEDFAREFAAFEADVKIELRAQVNVLKIHGPSYGRPRVDTLNGSKHANMKELRFDAANGVWRVAFAFDPSRNAVLLVAGDKSGVSERRFYKKLIKTADMRFDAHLQRLKKE</sequence>
<accession>A0AAE7R579</accession>